<protein>
    <submittedName>
        <fullName evidence="6">Anaerobic nitric oxide reductase transcription regulator NorR</fullName>
    </submittedName>
</protein>
<dbReference type="Gene3D" id="3.40.50.300">
    <property type="entry name" value="P-loop containing nucleotide triphosphate hydrolases"/>
    <property type="match status" value="1"/>
</dbReference>
<gene>
    <name evidence="6" type="primary">norR_48</name>
    <name evidence="6" type="ORF">SDC9_37583</name>
</gene>
<dbReference type="InterPro" id="IPR003593">
    <property type="entry name" value="AAA+_ATPase"/>
</dbReference>
<evidence type="ECO:0000256" key="1">
    <source>
        <dbReference type="ARBA" id="ARBA00022741"/>
    </source>
</evidence>
<dbReference type="Gene3D" id="1.10.10.60">
    <property type="entry name" value="Homeodomain-like"/>
    <property type="match status" value="1"/>
</dbReference>
<dbReference type="InterPro" id="IPR002197">
    <property type="entry name" value="HTH_Fis"/>
</dbReference>
<dbReference type="PROSITE" id="PS50045">
    <property type="entry name" value="SIGMA54_INTERACT_4"/>
    <property type="match status" value="1"/>
</dbReference>
<evidence type="ECO:0000256" key="4">
    <source>
        <dbReference type="ARBA" id="ARBA00023163"/>
    </source>
</evidence>
<organism evidence="6">
    <name type="scientific">bioreactor metagenome</name>
    <dbReference type="NCBI Taxonomy" id="1076179"/>
    <lineage>
        <taxon>unclassified sequences</taxon>
        <taxon>metagenomes</taxon>
        <taxon>ecological metagenomes</taxon>
    </lineage>
</organism>
<dbReference type="PROSITE" id="PS00676">
    <property type="entry name" value="SIGMA54_INTERACT_2"/>
    <property type="match status" value="1"/>
</dbReference>
<dbReference type="InterPro" id="IPR002078">
    <property type="entry name" value="Sigma_54_int"/>
</dbReference>
<evidence type="ECO:0000256" key="3">
    <source>
        <dbReference type="ARBA" id="ARBA00023015"/>
    </source>
</evidence>
<proteinExistence type="predicted"/>
<dbReference type="InterPro" id="IPR027417">
    <property type="entry name" value="P-loop_NTPase"/>
</dbReference>
<dbReference type="FunFam" id="3.40.50.300:FF:000006">
    <property type="entry name" value="DNA-binding transcriptional regulator NtrC"/>
    <property type="match status" value="1"/>
</dbReference>
<comment type="caution">
    <text evidence="6">The sequence shown here is derived from an EMBL/GenBank/DDBJ whole genome shotgun (WGS) entry which is preliminary data.</text>
</comment>
<keyword evidence="1" id="KW-0547">Nucleotide-binding</keyword>
<dbReference type="PANTHER" id="PTHR32071:SF121">
    <property type="entry name" value="SIGMA L-DEPENDENT TRANSCRIPTIONAL REGULATOR YQIR-RELATED"/>
    <property type="match status" value="1"/>
</dbReference>
<dbReference type="InterPro" id="IPR058031">
    <property type="entry name" value="AAA_lid_NorR"/>
</dbReference>
<dbReference type="SMART" id="SM00382">
    <property type="entry name" value="AAA"/>
    <property type="match status" value="1"/>
</dbReference>
<dbReference type="PANTHER" id="PTHR32071">
    <property type="entry name" value="TRANSCRIPTIONAL REGULATORY PROTEIN"/>
    <property type="match status" value="1"/>
</dbReference>
<dbReference type="CDD" id="cd00009">
    <property type="entry name" value="AAA"/>
    <property type="match status" value="1"/>
</dbReference>
<dbReference type="GO" id="GO:0005524">
    <property type="term" value="F:ATP binding"/>
    <property type="evidence" value="ECO:0007669"/>
    <property type="project" value="UniProtKB-KW"/>
</dbReference>
<dbReference type="AlphaFoldDB" id="A0A644VJM1"/>
<dbReference type="Pfam" id="PF25601">
    <property type="entry name" value="AAA_lid_14"/>
    <property type="match status" value="1"/>
</dbReference>
<dbReference type="Pfam" id="PF00158">
    <property type="entry name" value="Sigma54_activat"/>
    <property type="match status" value="1"/>
</dbReference>
<dbReference type="GO" id="GO:0043565">
    <property type="term" value="F:sequence-specific DNA binding"/>
    <property type="evidence" value="ECO:0007669"/>
    <property type="project" value="InterPro"/>
</dbReference>
<dbReference type="InterPro" id="IPR025943">
    <property type="entry name" value="Sigma_54_int_dom_ATP-bd_2"/>
</dbReference>
<name>A0A644VJM1_9ZZZZ</name>
<dbReference type="Pfam" id="PF02954">
    <property type="entry name" value="HTH_8"/>
    <property type="match status" value="1"/>
</dbReference>
<evidence type="ECO:0000313" key="6">
    <source>
        <dbReference type="EMBL" id="MPL91511.1"/>
    </source>
</evidence>
<sequence>MDIQSVKTRFGILGNNPQLNKALEIALQVSVTNMSVLVTGESGVGKEVFSKIIHQYSSRKHSKYIAVNCGAIPEGTIESELFGHVKGAFTSADRDRKGYFSEADKGTIFLDEVGELPLSMQAKLLRVLESGEFLPVGSSKLQRVDVRIVAATNVNLLDAINKGRFREDLYYRLSQVSIYVPPLRERKDDIYLLFRRFAVDQAEKYKMPILSLTNEARNYLLNYRWKGNIRQLKNVTEQISIIEKEKLITLDVLKEYIPPVSALPMVVDSFSNDESFYNQKDILLSILNNKQQIDLLKKEIEEIKVFIKQLIGEHKIEPLLIPKQTSSANLVYSTNIKEENETEDEEEIVDNDDFSEVDESPTTLIEMEKKMIISALERAKGKRSIAAKELGISERTLYRKINEFEINL</sequence>
<feature type="domain" description="Sigma-54 factor interaction" evidence="5">
    <location>
        <begin position="12"/>
        <end position="241"/>
    </location>
</feature>
<dbReference type="Gene3D" id="1.10.8.60">
    <property type="match status" value="1"/>
</dbReference>
<keyword evidence="3" id="KW-0805">Transcription regulation</keyword>
<dbReference type="SUPFAM" id="SSF46689">
    <property type="entry name" value="Homeodomain-like"/>
    <property type="match status" value="1"/>
</dbReference>
<dbReference type="InterPro" id="IPR025662">
    <property type="entry name" value="Sigma_54_int_dom_ATP-bd_1"/>
</dbReference>
<dbReference type="GO" id="GO:0006355">
    <property type="term" value="P:regulation of DNA-templated transcription"/>
    <property type="evidence" value="ECO:0007669"/>
    <property type="project" value="InterPro"/>
</dbReference>
<keyword evidence="2" id="KW-0067">ATP-binding</keyword>
<dbReference type="EMBL" id="VSSQ01000331">
    <property type="protein sequence ID" value="MPL91511.1"/>
    <property type="molecule type" value="Genomic_DNA"/>
</dbReference>
<dbReference type="SUPFAM" id="SSF52540">
    <property type="entry name" value="P-loop containing nucleoside triphosphate hydrolases"/>
    <property type="match status" value="1"/>
</dbReference>
<evidence type="ECO:0000259" key="5">
    <source>
        <dbReference type="PROSITE" id="PS50045"/>
    </source>
</evidence>
<dbReference type="PRINTS" id="PR01590">
    <property type="entry name" value="HTHFIS"/>
</dbReference>
<dbReference type="InterPro" id="IPR009057">
    <property type="entry name" value="Homeodomain-like_sf"/>
</dbReference>
<reference evidence="6" key="1">
    <citation type="submission" date="2019-08" db="EMBL/GenBank/DDBJ databases">
        <authorList>
            <person name="Kucharzyk K."/>
            <person name="Murdoch R.W."/>
            <person name="Higgins S."/>
            <person name="Loffler F."/>
        </authorList>
    </citation>
    <scope>NUCLEOTIDE SEQUENCE</scope>
</reference>
<accession>A0A644VJM1</accession>
<keyword evidence="4" id="KW-0804">Transcription</keyword>
<evidence type="ECO:0000256" key="2">
    <source>
        <dbReference type="ARBA" id="ARBA00022840"/>
    </source>
</evidence>
<dbReference type="PROSITE" id="PS00675">
    <property type="entry name" value="SIGMA54_INTERACT_1"/>
    <property type="match status" value="1"/>
</dbReference>